<evidence type="ECO:0000313" key="2">
    <source>
        <dbReference type="Proteomes" id="UP000016927"/>
    </source>
</evidence>
<sequence length="306" mass="35981">MFMMFNEYFILKNGVYCSESCESLIKKILSKSNQSEEREEVFNDNREEVINDNREEVFNDNREEFFNDNREGLNIIGQDQEGSEEQIEISVEFYEIEFLPPSAAGPEDVRKSKMIFSLLTSYFLNLDRFIEKTAPNLKKNIKEIKNLIITVENILKEKNKFKPKTFSCLSKCFGLKPALGKFYWLENVEQFYEEKKTFYADFDFKIIKNLIEAVQLARQFNDFRCEFITSLSLKLHPDPEDLSKRFNDSKIDKAAIILLEEIDGLKKVIKEDKTQIEKILSVLSKFNSKTLEELEAVVKFDETPYN</sequence>
<dbReference type="HOGENOM" id="CLU_909428_0_0_1"/>
<proteinExistence type="predicted"/>
<gene>
    <name evidence="1" type="ORF">NBO_501g0008</name>
</gene>
<keyword evidence="2" id="KW-1185">Reference proteome</keyword>
<name>R0KNG2_NOSB1</name>
<dbReference type="OrthoDB" id="10605582at2759"/>
<organism evidence="1 2">
    <name type="scientific">Nosema bombycis (strain CQ1 / CVCC 102059)</name>
    <name type="common">Microsporidian parasite</name>
    <name type="synonym">Pebrine of silkworm</name>
    <dbReference type="NCBI Taxonomy" id="578461"/>
    <lineage>
        <taxon>Eukaryota</taxon>
        <taxon>Fungi</taxon>
        <taxon>Fungi incertae sedis</taxon>
        <taxon>Microsporidia</taxon>
        <taxon>Nosematidae</taxon>
        <taxon>Nosema</taxon>
    </lineage>
</organism>
<evidence type="ECO:0000313" key="1">
    <source>
        <dbReference type="EMBL" id="EOB12216.1"/>
    </source>
</evidence>
<protein>
    <submittedName>
        <fullName evidence="1">Uncharacterized protein</fullName>
    </submittedName>
</protein>
<dbReference type="EMBL" id="KB909409">
    <property type="protein sequence ID" value="EOB12216.1"/>
    <property type="molecule type" value="Genomic_DNA"/>
</dbReference>
<reference evidence="1 2" key="1">
    <citation type="journal article" date="2013" name="BMC Genomics">
        <title>Comparative genomics of parasitic silkworm microsporidia reveal an association between genome expansion and host adaptation.</title>
        <authorList>
            <person name="Pan G."/>
            <person name="Xu J."/>
            <person name="Li T."/>
            <person name="Xia Q."/>
            <person name="Liu S.L."/>
            <person name="Zhang G."/>
            <person name="Li S."/>
            <person name="Li C."/>
            <person name="Liu H."/>
            <person name="Yang L."/>
            <person name="Liu T."/>
            <person name="Zhang X."/>
            <person name="Wu Z."/>
            <person name="Fan W."/>
            <person name="Dang X."/>
            <person name="Xiang H."/>
            <person name="Tao M."/>
            <person name="Li Y."/>
            <person name="Hu J."/>
            <person name="Li Z."/>
            <person name="Lin L."/>
            <person name="Luo J."/>
            <person name="Geng L."/>
            <person name="Wang L."/>
            <person name="Long M."/>
            <person name="Wan Y."/>
            <person name="He N."/>
            <person name="Zhang Z."/>
            <person name="Lu C."/>
            <person name="Keeling P.J."/>
            <person name="Wang J."/>
            <person name="Xiang Z."/>
            <person name="Zhou Z."/>
        </authorList>
    </citation>
    <scope>NUCLEOTIDE SEQUENCE [LARGE SCALE GENOMIC DNA]</scope>
    <source>
        <strain evidence="2">CQ1 / CVCC 102059</strain>
    </source>
</reference>
<dbReference type="AlphaFoldDB" id="R0KNG2"/>
<accession>R0KNG2</accession>
<dbReference type="Proteomes" id="UP000016927">
    <property type="component" value="Unassembled WGS sequence"/>
</dbReference>
<dbReference type="VEuPathDB" id="MicrosporidiaDB:NBO_501g0008"/>